<gene>
    <name evidence="1" type="ORF">AS026_30670</name>
</gene>
<organism evidence="1 2">
    <name type="scientific">Rhizobium altiplani</name>
    <dbReference type="NCBI Taxonomy" id="1864509"/>
    <lineage>
        <taxon>Bacteria</taxon>
        <taxon>Pseudomonadati</taxon>
        <taxon>Pseudomonadota</taxon>
        <taxon>Alphaproteobacteria</taxon>
        <taxon>Hyphomicrobiales</taxon>
        <taxon>Rhizobiaceae</taxon>
        <taxon>Rhizobium/Agrobacterium group</taxon>
        <taxon>Rhizobium</taxon>
    </lineage>
</organism>
<dbReference type="Gene3D" id="3.30.530.20">
    <property type="match status" value="1"/>
</dbReference>
<proteinExistence type="predicted"/>
<evidence type="ECO:0000313" key="1">
    <source>
        <dbReference type="EMBL" id="KWV58005.1"/>
    </source>
</evidence>
<reference evidence="1 2" key="1">
    <citation type="submission" date="2015-11" db="EMBL/GenBank/DDBJ databases">
        <title>Draft Genome Sequence of the Strain BR 10423 (Rhizobium sp.) isolated from nodules of Mimosa pudica.</title>
        <authorList>
            <person name="Barauna A.C."/>
            <person name="Zilli J.E."/>
            <person name="Simoes-Araujo J.L."/>
            <person name="Reis V.M."/>
            <person name="James E.K."/>
            <person name="Reis F.B.Jr."/>
            <person name="Rouws L.F."/>
            <person name="Passos S.R."/>
            <person name="Gois S.R."/>
        </authorList>
    </citation>
    <scope>NUCLEOTIDE SEQUENCE [LARGE SCALE GENOMIC DNA]</scope>
    <source>
        <strain evidence="1 2">BR10423</strain>
    </source>
</reference>
<dbReference type="EMBL" id="LNCD01000025">
    <property type="protein sequence ID" value="KWV58005.1"/>
    <property type="molecule type" value="Genomic_DNA"/>
</dbReference>
<dbReference type="RefSeq" id="WP_062368733.1">
    <property type="nucleotide sequence ID" value="NZ_LNCD01000025.1"/>
</dbReference>
<sequence length="167" mass="18626">MTYEDSATSTIDLLAPPQQLFAFLDDPTVVGAHMQKPSLMMLGATMQYDVDPGKGQAVGSIVKMRGKVLGMELFVEEIITEWHPPWRKSWKTLGRPKLLVIDSYHMDFVIKPISEGSRVIVKIQYSYSLSPVGSWLGGVPAKAYARWCVSKMTSEAGNHFPQPPKRT</sequence>
<evidence type="ECO:0000313" key="2">
    <source>
        <dbReference type="Proteomes" id="UP000068164"/>
    </source>
</evidence>
<accession>A0A109JZR7</accession>
<dbReference type="InterPro" id="IPR023393">
    <property type="entry name" value="START-like_dom_sf"/>
</dbReference>
<dbReference type="OrthoDB" id="7468261at2"/>
<keyword evidence="2" id="KW-1185">Reference proteome</keyword>
<comment type="caution">
    <text evidence="1">The sequence shown here is derived from an EMBL/GenBank/DDBJ whole genome shotgun (WGS) entry which is preliminary data.</text>
</comment>
<dbReference type="Proteomes" id="UP000068164">
    <property type="component" value="Unassembled WGS sequence"/>
</dbReference>
<protein>
    <submittedName>
        <fullName evidence="1">Polyketide cyclase</fullName>
    </submittedName>
</protein>
<name>A0A109JZR7_9HYPH</name>
<dbReference type="CDD" id="cd07812">
    <property type="entry name" value="SRPBCC"/>
    <property type="match status" value="1"/>
</dbReference>
<dbReference type="AlphaFoldDB" id="A0A109JZR7"/>
<dbReference type="SUPFAM" id="SSF55961">
    <property type="entry name" value="Bet v1-like"/>
    <property type="match status" value="1"/>
</dbReference>